<sequence length="261" mass="25872">MEAVLVVAVAFVASGLTLFSGFGLGTLLLPAFALLWPAEVALGATAVVHLANNVFKLALVGRAAAWAVVGRFGLPALAGAVAGAALLVALAEAPALFTYTTFGVPHTVRALPLVLGLLIVGFAVLETRPAFARLAVPTRFLPWGGLASGFLGGLSGLQGALRSAFLLKTGLEPAAFIATGAVIAAGVDGARLLVYGLAHATTPFAPLPADAWPLVGLATAAAFLGAVVGARLIPKLTVGAVRAGVALALGLMGSAMAAGLI</sequence>
<feature type="transmembrane region" description="Helical" evidence="5">
    <location>
        <begin position="140"/>
        <end position="161"/>
    </location>
</feature>
<evidence type="ECO:0000313" key="7">
    <source>
        <dbReference type="Proteomes" id="UP000321567"/>
    </source>
</evidence>
<name>A0A512HBW7_9PROT</name>
<feature type="transmembrane region" description="Helical" evidence="5">
    <location>
        <begin position="239"/>
        <end position="260"/>
    </location>
</feature>
<evidence type="ECO:0000313" key="6">
    <source>
        <dbReference type="EMBL" id="GEO82941.1"/>
    </source>
</evidence>
<keyword evidence="3 5" id="KW-1133">Transmembrane helix</keyword>
<evidence type="ECO:0000256" key="4">
    <source>
        <dbReference type="ARBA" id="ARBA00023136"/>
    </source>
</evidence>
<dbReference type="RefSeq" id="WP_147164977.1">
    <property type="nucleotide sequence ID" value="NZ_BJZO01000133.1"/>
</dbReference>
<dbReference type="Proteomes" id="UP000321567">
    <property type="component" value="Unassembled WGS sequence"/>
</dbReference>
<organism evidence="6 7">
    <name type="scientific">Pararhodospirillum oryzae</name>
    <dbReference type="NCBI Taxonomy" id="478448"/>
    <lineage>
        <taxon>Bacteria</taxon>
        <taxon>Pseudomonadati</taxon>
        <taxon>Pseudomonadota</taxon>
        <taxon>Alphaproteobacteria</taxon>
        <taxon>Rhodospirillales</taxon>
        <taxon>Rhodospirillaceae</taxon>
        <taxon>Pararhodospirillum</taxon>
    </lineage>
</organism>
<reference evidence="6 7" key="1">
    <citation type="submission" date="2019-07" db="EMBL/GenBank/DDBJ databases">
        <title>Whole genome shotgun sequence of Rhodospirillum oryzae NBRC 107573.</title>
        <authorList>
            <person name="Hosoyama A."/>
            <person name="Uohara A."/>
            <person name="Ohji S."/>
            <person name="Ichikawa N."/>
        </authorList>
    </citation>
    <scope>NUCLEOTIDE SEQUENCE [LARGE SCALE GENOMIC DNA]</scope>
    <source>
        <strain evidence="6 7">NBRC 107573</strain>
    </source>
</reference>
<feature type="transmembrane region" description="Helical" evidence="5">
    <location>
        <begin position="110"/>
        <end position="128"/>
    </location>
</feature>
<keyword evidence="7" id="KW-1185">Reference proteome</keyword>
<dbReference type="OrthoDB" id="8480055at2"/>
<protein>
    <recommendedName>
        <fullName evidence="5">Probable membrane transporter protein</fullName>
    </recommendedName>
</protein>
<feature type="transmembrane region" description="Helical" evidence="5">
    <location>
        <begin position="63"/>
        <end position="90"/>
    </location>
</feature>
<evidence type="ECO:0000256" key="1">
    <source>
        <dbReference type="ARBA" id="ARBA00004141"/>
    </source>
</evidence>
<dbReference type="InterPro" id="IPR002781">
    <property type="entry name" value="TM_pro_TauE-like"/>
</dbReference>
<comment type="subcellular location">
    <subcellularLocation>
        <location evidence="5">Cell membrane</location>
        <topology evidence="5">Multi-pass membrane protein</topology>
    </subcellularLocation>
    <subcellularLocation>
        <location evidence="1">Membrane</location>
        <topology evidence="1">Multi-pass membrane protein</topology>
    </subcellularLocation>
</comment>
<comment type="caution">
    <text evidence="6">The sequence shown here is derived from an EMBL/GenBank/DDBJ whole genome shotgun (WGS) entry which is preliminary data.</text>
</comment>
<keyword evidence="5" id="KW-1003">Cell membrane</keyword>
<gene>
    <name evidence="6" type="ORF">ROR02_30720</name>
</gene>
<evidence type="ECO:0000256" key="5">
    <source>
        <dbReference type="RuleBase" id="RU363041"/>
    </source>
</evidence>
<evidence type="ECO:0000256" key="3">
    <source>
        <dbReference type="ARBA" id="ARBA00022989"/>
    </source>
</evidence>
<accession>A0A512HBW7</accession>
<feature type="transmembrane region" description="Helical" evidence="5">
    <location>
        <begin position="31"/>
        <end position="51"/>
    </location>
</feature>
<feature type="transmembrane region" description="Helical" evidence="5">
    <location>
        <begin position="173"/>
        <end position="194"/>
    </location>
</feature>
<keyword evidence="4 5" id="KW-0472">Membrane</keyword>
<dbReference type="EMBL" id="BJZO01000133">
    <property type="protein sequence ID" value="GEO82941.1"/>
    <property type="molecule type" value="Genomic_DNA"/>
</dbReference>
<dbReference type="Pfam" id="PF01925">
    <property type="entry name" value="TauE"/>
    <property type="match status" value="1"/>
</dbReference>
<feature type="transmembrane region" description="Helical" evidence="5">
    <location>
        <begin position="214"/>
        <end position="233"/>
    </location>
</feature>
<proteinExistence type="inferred from homology"/>
<evidence type="ECO:0000256" key="2">
    <source>
        <dbReference type="ARBA" id="ARBA00022692"/>
    </source>
</evidence>
<keyword evidence="2 5" id="KW-0812">Transmembrane</keyword>
<dbReference type="GO" id="GO:0005886">
    <property type="term" value="C:plasma membrane"/>
    <property type="evidence" value="ECO:0007669"/>
    <property type="project" value="UniProtKB-SubCell"/>
</dbReference>
<dbReference type="AlphaFoldDB" id="A0A512HBW7"/>
<comment type="similarity">
    <text evidence="5">Belongs to the 4-toluene sulfonate uptake permease (TSUP) (TC 2.A.102) family.</text>
</comment>